<sequence length="563" mass="61804">MIEDGSNQKSVSVGPAQVSEVGSEPHNAPATEYKRHPVYSPSEWLLEFVSSILALGLLIGIAIIFWYMDNKPLSAWSGRVSLNATISILTTACATALMHGVSAFISQFKWIYFRDRPRKLADFEVFDGASRGLWGATLLLTTVKWNLATIGAFITILRLSFSPFTQQVVLIEQRDIISPADNATFGYAHNYTRDLTSDIVGSGVGGIPQDSDMQSAIYRGLYGISTPERFRCPGTCRWTESYISIGFRTECRNVTQEALQTMTCEGVTSGLQECNMTTPGGLSLGTRYAFTAQGTAFNMSASSLLNQTALPDQAMEITRFAIYRSSPDINLVMRNINITDCSLFLTVYEYSGARADGSNFTFANQREIDLGARNPWFFGYSAASNMHAPIHTNATTVNGTHVPALEIGYANLLALGNFFESMALTSPWVQGSFDNRFIGIAAALMGDTNLDSRFDDMATAMTEALRYGPNSMLARGETIQSEPYVSIRWGYFVVPVVTEGLSILFAILAVFSNRKSRRVPLWKSSTLAVLACQHEERLGLLQTTARDVNEIQADAAKAAVRLQ</sequence>
<gene>
    <name evidence="3" type="ORF">BJX66DRAFT_344719</name>
</gene>
<feature type="region of interest" description="Disordered" evidence="1">
    <location>
        <begin position="1"/>
        <end position="33"/>
    </location>
</feature>
<proteinExistence type="predicted"/>
<dbReference type="EMBL" id="JBFTWV010000218">
    <property type="protein sequence ID" value="KAL2783683.1"/>
    <property type="molecule type" value="Genomic_DNA"/>
</dbReference>
<name>A0ABR4FKA3_9EURO</name>
<evidence type="ECO:0000313" key="4">
    <source>
        <dbReference type="Proteomes" id="UP001610563"/>
    </source>
</evidence>
<organism evidence="3 4">
    <name type="scientific">Aspergillus keveii</name>
    <dbReference type="NCBI Taxonomy" id="714993"/>
    <lineage>
        <taxon>Eukaryota</taxon>
        <taxon>Fungi</taxon>
        <taxon>Dikarya</taxon>
        <taxon>Ascomycota</taxon>
        <taxon>Pezizomycotina</taxon>
        <taxon>Eurotiomycetes</taxon>
        <taxon>Eurotiomycetidae</taxon>
        <taxon>Eurotiales</taxon>
        <taxon>Aspergillaceae</taxon>
        <taxon>Aspergillus</taxon>
        <taxon>Aspergillus subgen. Nidulantes</taxon>
    </lineage>
</organism>
<evidence type="ECO:0000313" key="3">
    <source>
        <dbReference type="EMBL" id="KAL2783683.1"/>
    </source>
</evidence>
<feature type="compositionally biased region" description="Polar residues" evidence="1">
    <location>
        <begin position="1"/>
        <end position="11"/>
    </location>
</feature>
<feature type="transmembrane region" description="Helical" evidence="2">
    <location>
        <begin position="489"/>
        <end position="511"/>
    </location>
</feature>
<keyword evidence="2" id="KW-0812">Transmembrane</keyword>
<evidence type="ECO:0000256" key="1">
    <source>
        <dbReference type="SAM" id="MobiDB-lite"/>
    </source>
</evidence>
<feature type="transmembrane region" description="Helical" evidence="2">
    <location>
        <begin position="44"/>
        <end position="68"/>
    </location>
</feature>
<comment type="caution">
    <text evidence="3">The sequence shown here is derived from an EMBL/GenBank/DDBJ whole genome shotgun (WGS) entry which is preliminary data.</text>
</comment>
<reference evidence="3 4" key="1">
    <citation type="submission" date="2024-07" db="EMBL/GenBank/DDBJ databases">
        <title>Section-level genome sequencing and comparative genomics of Aspergillus sections Usti and Cavernicolus.</title>
        <authorList>
            <consortium name="Lawrence Berkeley National Laboratory"/>
            <person name="Nybo J.L."/>
            <person name="Vesth T.C."/>
            <person name="Theobald S."/>
            <person name="Frisvad J.C."/>
            <person name="Larsen T.O."/>
            <person name="Kjaerboelling I."/>
            <person name="Rothschild-Mancinelli K."/>
            <person name="Lyhne E.K."/>
            <person name="Kogle M.E."/>
            <person name="Barry K."/>
            <person name="Clum A."/>
            <person name="Na H."/>
            <person name="Ledsgaard L."/>
            <person name="Lin J."/>
            <person name="Lipzen A."/>
            <person name="Kuo A."/>
            <person name="Riley R."/>
            <person name="Mondo S."/>
            <person name="Labutti K."/>
            <person name="Haridas S."/>
            <person name="Pangalinan J."/>
            <person name="Salamov A.A."/>
            <person name="Simmons B.A."/>
            <person name="Magnuson J.K."/>
            <person name="Chen J."/>
            <person name="Drula E."/>
            <person name="Henrissat B."/>
            <person name="Wiebenga A."/>
            <person name="Lubbers R.J."/>
            <person name="Gomes A.C."/>
            <person name="Makela M.R."/>
            <person name="Stajich J."/>
            <person name="Grigoriev I.V."/>
            <person name="Mortensen U.H."/>
            <person name="De Vries R.P."/>
            <person name="Baker S.E."/>
            <person name="Andersen M.R."/>
        </authorList>
    </citation>
    <scope>NUCLEOTIDE SEQUENCE [LARGE SCALE GENOMIC DNA]</scope>
    <source>
        <strain evidence="3 4">CBS 209.92</strain>
    </source>
</reference>
<keyword evidence="2" id="KW-1133">Transmembrane helix</keyword>
<accession>A0ABR4FKA3</accession>
<dbReference type="PANTHER" id="PTHR35394:SF5">
    <property type="entry name" value="DUF3176 DOMAIN-CONTAINING PROTEIN"/>
    <property type="match status" value="1"/>
</dbReference>
<evidence type="ECO:0000256" key="2">
    <source>
        <dbReference type="SAM" id="Phobius"/>
    </source>
</evidence>
<dbReference type="Pfam" id="PF11374">
    <property type="entry name" value="DUF3176"/>
    <property type="match status" value="1"/>
</dbReference>
<protein>
    <recommendedName>
        <fullName evidence="5">Carboxylic ester hydrolase</fullName>
    </recommendedName>
</protein>
<keyword evidence="2" id="KW-0472">Membrane</keyword>
<feature type="transmembrane region" description="Helical" evidence="2">
    <location>
        <begin position="133"/>
        <end position="157"/>
    </location>
</feature>
<evidence type="ECO:0008006" key="5">
    <source>
        <dbReference type="Google" id="ProtNLM"/>
    </source>
</evidence>
<dbReference type="PANTHER" id="PTHR35394">
    <property type="entry name" value="DUF3176 DOMAIN-CONTAINING PROTEIN"/>
    <property type="match status" value="1"/>
</dbReference>
<feature type="transmembrane region" description="Helical" evidence="2">
    <location>
        <begin position="88"/>
        <end position="112"/>
    </location>
</feature>
<dbReference type="InterPro" id="IPR021514">
    <property type="entry name" value="DUF3176"/>
</dbReference>
<keyword evidence="4" id="KW-1185">Reference proteome</keyword>
<dbReference type="Proteomes" id="UP001610563">
    <property type="component" value="Unassembled WGS sequence"/>
</dbReference>